<sequence length="166" mass="19575">MKKRAIIMLCLLVVILFFIWNKTALINPLGIIHSYKTEWGINVPMPEKREEVWQSEASFHGDGEWVNIFQYSKQKISIEDSGMIELSAKNVDEAKNKVEHFITTTIAMYQLQGKDIEQIEKAFEYCSIKPQVGDFYFYRENNGGLDYFIALFKQDENKLYTFEWHQ</sequence>
<gene>
    <name evidence="1" type="ORF">M9R61_04765</name>
</gene>
<protein>
    <submittedName>
        <fullName evidence="1">Uncharacterized protein</fullName>
    </submittedName>
</protein>
<dbReference type="RefSeq" id="WP_269921193.1">
    <property type="nucleotide sequence ID" value="NZ_JAMKBI010000002.1"/>
</dbReference>
<dbReference type="EMBL" id="JAMKBI010000002">
    <property type="protein sequence ID" value="MCZ8532659.1"/>
    <property type="molecule type" value="Genomic_DNA"/>
</dbReference>
<comment type="caution">
    <text evidence="1">The sequence shown here is derived from an EMBL/GenBank/DDBJ whole genome shotgun (WGS) entry which is preliminary data.</text>
</comment>
<proteinExistence type="predicted"/>
<keyword evidence="2" id="KW-1185">Reference proteome</keyword>
<evidence type="ECO:0000313" key="1">
    <source>
        <dbReference type="EMBL" id="MCZ8532659.1"/>
    </source>
</evidence>
<evidence type="ECO:0000313" key="2">
    <source>
        <dbReference type="Proteomes" id="UP001152172"/>
    </source>
</evidence>
<dbReference type="AlphaFoldDB" id="A0A9X3LAN3"/>
<dbReference type="Proteomes" id="UP001152172">
    <property type="component" value="Unassembled WGS sequence"/>
</dbReference>
<accession>A0A9X3LAN3</accession>
<reference evidence="1" key="1">
    <citation type="submission" date="2022-05" db="EMBL/GenBank/DDBJ databases">
        <authorList>
            <person name="Colautti A."/>
            <person name="Iacumin L."/>
        </authorList>
    </citation>
    <scope>NUCLEOTIDE SEQUENCE</scope>
    <source>
        <strain evidence="1">DSM 30747</strain>
    </source>
</reference>
<name>A0A9X3LAN3_9BACI</name>
<organism evidence="1 2">
    <name type="scientific">Psychrobacillus psychrodurans</name>
    <dbReference type="NCBI Taxonomy" id="126157"/>
    <lineage>
        <taxon>Bacteria</taxon>
        <taxon>Bacillati</taxon>
        <taxon>Bacillota</taxon>
        <taxon>Bacilli</taxon>
        <taxon>Bacillales</taxon>
        <taxon>Bacillaceae</taxon>
        <taxon>Psychrobacillus</taxon>
    </lineage>
</organism>